<keyword evidence="2" id="KW-1133">Transmembrane helix</keyword>
<proteinExistence type="predicted"/>
<organism evidence="3 4">
    <name type="scientific">Mytilus galloprovincialis</name>
    <name type="common">Mediterranean mussel</name>
    <dbReference type="NCBI Taxonomy" id="29158"/>
    <lineage>
        <taxon>Eukaryota</taxon>
        <taxon>Metazoa</taxon>
        <taxon>Spiralia</taxon>
        <taxon>Lophotrochozoa</taxon>
        <taxon>Mollusca</taxon>
        <taxon>Bivalvia</taxon>
        <taxon>Autobranchia</taxon>
        <taxon>Pteriomorphia</taxon>
        <taxon>Mytilida</taxon>
        <taxon>Mytiloidea</taxon>
        <taxon>Mytilidae</taxon>
        <taxon>Mytilinae</taxon>
        <taxon>Mytilus</taxon>
    </lineage>
</organism>
<feature type="compositionally biased region" description="Polar residues" evidence="1">
    <location>
        <begin position="109"/>
        <end position="118"/>
    </location>
</feature>
<evidence type="ECO:0000256" key="2">
    <source>
        <dbReference type="SAM" id="Phobius"/>
    </source>
</evidence>
<reference evidence="3 4" key="1">
    <citation type="journal article" date="2016" name="PLoS ONE">
        <title>A First Insight into the Genome of the Filter-Feeder Mussel Mytilus galloprovincialis.</title>
        <authorList>
            <person name="Murgarella M."/>
            <person name="Puiu D."/>
            <person name="Novoa B."/>
            <person name="Figueras A."/>
            <person name="Posada D."/>
            <person name="Canchaya C."/>
        </authorList>
    </citation>
    <scope>NUCLEOTIDE SEQUENCE [LARGE SCALE GENOMIC DNA]</scope>
    <source>
        <tissue evidence="3">Muscle</tissue>
    </source>
</reference>
<feature type="region of interest" description="Disordered" evidence="1">
    <location>
        <begin position="84"/>
        <end position="127"/>
    </location>
</feature>
<protein>
    <submittedName>
        <fullName evidence="3">Uncharacterized protein</fullName>
    </submittedName>
</protein>
<name>A0A3L5TTS4_MYTGA</name>
<feature type="transmembrane region" description="Helical" evidence="2">
    <location>
        <begin position="6"/>
        <end position="28"/>
    </location>
</feature>
<accession>A0A3L5TTS4</accession>
<keyword evidence="4" id="KW-1185">Reference proteome</keyword>
<dbReference type="EMBL" id="KV583597">
    <property type="protein sequence ID" value="OPL33323.1"/>
    <property type="molecule type" value="Genomic_DNA"/>
</dbReference>
<keyword evidence="2" id="KW-0472">Membrane</keyword>
<feature type="non-terminal residue" evidence="3">
    <location>
        <position position="1"/>
    </location>
</feature>
<sequence>LSIGAFVGLIIGCIIFFIFFVSVTVAICKSCTRSAGQHGRIVNPAGGVSVVQTGQQQVVQQHFNYATPTAPPVYSNMAYYSAYPPPPPPPPPPQPMNEPMPPPIYAEVNSHSQQPFTNNGGGPSTKQ</sequence>
<evidence type="ECO:0000313" key="4">
    <source>
        <dbReference type="Proteomes" id="UP000266721"/>
    </source>
</evidence>
<feature type="compositionally biased region" description="Pro residues" evidence="1">
    <location>
        <begin position="84"/>
        <end position="104"/>
    </location>
</feature>
<evidence type="ECO:0000256" key="1">
    <source>
        <dbReference type="SAM" id="MobiDB-lite"/>
    </source>
</evidence>
<dbReference type="AlphaFoldDB" id="A0A3L5TTS4"/>
<keyword evidence="2" id="KW-0812">Transmembrane</keyword>
<gene>
    <name evidence="3" type="ORF">AM593_01303</name>
</gene>
<dbReference type="Proteomes" id="UP000266721">
    <property type="component" value="Unassembled WGS sequence"/>
</dbReference>
<comment type="caution">
    <text evidence="3">The sequence shown here is derived from an EMBL/GenBank/DDBJ whole genome shotgun (WGS) entry which is preliminary data.</text>
</comment>
<evidence type="ECO:0000313" key="3">
    <source>
        <dbReference type="EMBL" id="OPL33323.1"/>
    </source>
</evidence>